<feature type="region of interest" description="Disordered" evidence="1">
    <location>
        <begin position="96"/>
        <end position="120"/>
    </location>
</feature>
<gene>
    <name evidence="2" type="ORF">PDEL1432_LOCUS1439</name>
</gene>
<organism evidence="2">
    <name type="scientific">Pseudo-nitzschia delicatissima</name>
    <dbReference type="NCBI Taxonomy" id="44447"/>
    <lineage>
        <taxon>Eukaryota</taxon>
        <taxon>Sar</taxon>
        <taxon>Stramenopiles</taxon>
        <taxon>Ochrophyta</taxon>
        <taxon>Bacillariophyta</taxon>
        <taxon>Bacillariophyceae</taxon>
        <taxon>Bacillariophycidae</taxon>
        <taxon>Bacillariales</taxon>
        <taxon>Bacillariaceae</taxon>
        <taxon>Pseudo-nitzschia</taxon>
    </lineage>
</organism>
<name>A0A7S0UL91_9STRA</name>
<protein>
    <submittedName>
        <fullName evidence="2">Uncharacterized protein</fullName>
    </submittedName>
</protein>
<proteinExistence type="predicted"/>
<evidence type="ECO:0000313" key="2">
    <source>
        <dbReference type="EMBL" id="CAD8761399.1"/>
    </source>
</evidence>
<accession>A0A7S0UL91</accession>
<dbReference type="EMBL" id="HBFL01002041">
    <property type="protein sequence ID" value="CAD8761399.1"/>
    <property type="molecule type" value="Transcribed_RNA"/>
</dbReference>
<evidence type="ECO:0000256" key="1">
    <source>
        <dbReference type="SAM" id="MobiDB-lite"/>
    </source>
</evidence>
<reference evidence="2" key="1">
    <citation type="submission" date="2021-01" db="EMBL/GenBank/DDBJ databases">
        <authorList>
            <person name="Corre E."/>
            <person name="Pelletier E."/>
            <person name="Niang G."/>
            <person name="Scheremetjew M."/>
            <person name="Finn R."/>
            <person name="Kale V."/>
            <person name="Holt S."/>
            <person name="Cochrane G."/>
            <person name="Meng A."/>
            <person name="Brown T."/>
            <person name="Cohen L."/>
        </authorList>
    </citation>
    <scope>NUCLEOTIDE SEQUENCE</scope>
    <source>
        <strain evidence="2">UNC1205</strain>
    </source>
</reference>
<sequence length="160" mass="19551">MCRQTSLPRIPLKTLKVRFDETVNNVRETTNHRDYTAEERKSTWYTMNDYKKFHTSKMTRNIRFHGNVYVRRIKNHRDYTDEERASMWYTLSDFHGSKQQTRSKRKRPAPPKNDQRWDLHRRSKTSISLPIMPRRATLDYYIQEEVRWGNRATRFLPDLV</sequence>
<dbReference type="AlphaFoldDB" id="A0A7S0UL91"/>